<reference evidence="6" key="1">
    <citation type="submission" date="2021-01" db="EMBL/GenBank/DDBJ databases">
        <authorList>
            <consortium name="Aspergillus luchuensis mut. kawachii IFO 4304 genome sequencing consortium"/>
            <person name="Kazuki M."/>
            <person name="Futagami T."/>
        </authorList>
    </citation>
    <scope>NUCLEOTIDE SEQUENCE</scope>
    <source>
        <strain evidence="6">IFO 4308</strain>
    </source>
</reference>
<dbReference type="KEGG" id="aluc:AKAW2_40403S"/>
<dbReference type="AlphaFoldDB" id="A0A7R7ZY27"/>
<keyword evidence="3 5" id="KW-1133">Transmembrane helix</keyword>
<dbReference type="InterPro" id="IPR036259">
    <property type="entry name" value="MFS_trans_sf"/>
</dbReference>
<evidence type="ECO:0000256" key="4">
    <source>
        <dbReference type="ARBA" id="ARBA00023136"/>
    </source>
</evidence>
<evidence type="ECO:0000256" key="3">
    <source>
        <dbReference type="ARBA" id="ARBA00022989"/>
    </source>
</evidence>
<dbReference type="SUPFAM" id="SSF103473">
    <property type="entry name" value="MFS general substrate transporter"/>
    <property type="match status" value="1"/>
</dbReference>
<dbReference type="GO" id="GO:0005886">
    <property type="term" value="C:plasma membrane"/>
    <property type="evidence" value="ECO:0007669"/>
    <property type="project" value="TreeGrafter"/>
</dbReference>
<gene>
    <name evidence="6" type="ORF">AKAW2_40403S</name>
</gene>
<evidence type="ECO:0000256" key="1">
    <source>
        <dbReference type="ARBA" id="ARBA00004141"/>
    </source>
</evidence>
<keyword evidence="7" id="KW-1185">Reference proteome</keyword>
<evidence type="ECO:0000313" key="7">
    <source>
        <dbReference type="Proteomes" id="UP000661280"/>
    </source>
</evidence>
<accession>A0A7R7ZY27</accession>
<dbReference type="RefSeq" id="XP_041542483.1">
    <property type="nucleotide sequence ID" value="XM_041688727.1"/>
</dbReference>
<name>A0A7R7ZY27_ASPKA</name>
<organism evidence="6 7">
    <name type="scientific">Aspergillus kawachii</name>
    <name type="common">White koji mold</name>
    <name type="synonym">Aspergillus awamori var. kawachi</name>
    <dbReference type="NCBI Taxonomy" id="1069201"/>
    <lineage>
        <taxon>Eukaryota</taxon>
        <taxon>Fungi</taxon>
        <taxon>Dikarya</taxon>
        <taxon>Ascomycota</taxon>
        <taxon>Pezizomycotina</taxon>
        <taxon>Eurotiomycetes</taxon>
        <taxon>Eurotiomycetidae</taxon>
        <taxon>Eurotiales</taxon>
        <taxon>Aspergillaceae</taxon>
        <taxon>Aspergillus</taxon>
        <taxon>Aspergillus subgen. Circumdati</taxon>
    </lineage>
</organism>
<feature type="transmembrane region" description="Helical" evidence="5">
    <location>
        <begin position="74"/>
        <end position="96"/>
    </location>
</feature>
<dbReference type="GeneID" id="64960042"/>
<dbReference type="EMBL" id="AP024428">
    <property type="protein sequence ID" value="BCR98720.1"/>
    <property type="molecule type" value="Genomic_DNA"/>
</dbReference>
<dbReference type="Proteomes" id="UP000661280">
    <property type="component" value="Chromosome 4"/>
</dbReference>
<sequence>MSLATPTLSHALVLIFAISFSITAAYNIMNILIVDLYYSTPATAMAANNLVRCFLGAAATGLVHPAMVRWGTGWTYGMVGGMVGAVVCPLLGWVYVKGMEWRCADERYRPVAEE</sequence>
<feature type="transmembrane region" description="Helical" evidence="5">
    <location>
        <begin position="12"/>
        <end position="38"/>
    </location>
</feature>
<dbReference type="PANTHER" id="PTHR23502:SF144">
    <property type="entry name" value="MAJOR FACILITATOR SUPERFAMILY (MFS) PROFILE DOMAIN-CONTAINING PROTEIN"/>
    <property type="match status" value="1"/>
</dbReference>
<proteinExistence type="predicted"/>
<evidence type="ECO:0000256" key="5">
    <source>
        <dbReference type="SAM" id="Phobius"/>
    </source>
</evidence>
<dbReference type="PANTHER" id="PTHR23502">
    <property type="entry name" value="MAJOR FACILITATOR SUPERFAMILY"/>
    <property type="match status" value="1"/>
</dbReference>
<keyword evidence="2 5" id="KW-0812">Transmembrane</keyword>
<evidence type="ECO:0000313" key="6">
    <source>
        <dbReference type="EMBL" id="BCR98720.1"/>
    </source>
</evidence>
<dbReference type="OrthoDB" id="435022at2759"/>
<dbReference type="GO" id="GO:0022857">
    <property type="term" value="F:transmembrane transporter activity"/>
    <property type="evidence" value="ECO:0007669"/>
    <property type="project" value="TreeGrafter"/>
</dbReference>
<protein>
    <submittedName>
        <fullName evidence="6">Uncharacterized protein</fullName>
    </submittedName>
</protein>
<comment type="subcellular location">
    <subcellularLocation>
        <location evidence="1">Membrane</location>
        <topology evidence="1">Multi-pass membrane protein</topology>
    </subcellularLocation>
</comment>
<reference evidence="6" key="2">
    <citation type="submission" date="2021-02" db="EMBL/GenBank/DDBJ databases">
        <title>Aspergillus luchuensis mut. kawachii IFO 4304 genome sequence.</title>
        <authorList>
            <person name="Mori K."/>
            <person name="Kadooka C."/>
            <person name="Goto M."/>
            <person name="Futagami T."/>
        </authorList>
    </citation>
    <scope>NUCLEOTIDE SEQUENCE</scope>
    <source>
        <strain evidence="6">IFO 4308</strain>
    </source>
</reference>
<keyword evidence="4 5" id="KW-0472">Membrane</keyword>
<evidence type="ECO:0000256" key="2">
    <source>
        <dbReference type="ARBA" id="ARBA00022692"/>
    </source>
</evidence>